<dbReference type="Pfam" id="PF01061">
    <property type="entry name" value="ABC2_membrane"/>
    <property type="match status" value="1"/>
</dbReference>
<evidence type="ECO:0000313" key="7">
    <source>
        <dbReference type="EMBL" id="VAX03760.1"/>
    </source>
</evidence>
<dbReference type="GO" id="GO:0043190">
    <property type="term" value="C:ATP-binding cassette (ABC) transporter complex"/>
    <property type="evidence" value="ECO:0007669"/>
    <property type="project" value="InterPro"/>
</dbReference>
<feature type="transmembrane region" description="Helical" evidence="5">
    <location>
        <begin position="20"/>
        <end position="43"/>
    </location>
</feature>
<keyword evidence="3 5" id="KW-1133">Transmembrane helix</keyword>
<organism evidence="7">
    <name type="scientific">hydrothermal vent metagenome</name>
    <dbReference type="NCBI Taxonomy" id="652676"/>
    <lineage>
        <taxon>unclassified sequences</taxon>
        <taxon>metagenomes</taxon>
        <taxon>ecological metagenomes</taxon>
    </lineage>
</organism>
<feature type="transmembrane region" description="Helical" evidence="5">
    <location>
        <begin position="55"/>
        <end position="76"/>
    </location>
</feature>
<dbReference type="EMBL" id="UOFV01000428">
    <property type="protein sequence ID" value="VAX03760.1"/>
    <property type="molecule type" value="Genomic_DNA"/>
</dbReference>
<feature type="transmembrane region" description="Helical" evidence="5">
    <location>
        <begin position="138"/>
        <end position="164"/>
    </location>
</feature>
<keyword evidence="4 5" id="KW-0472">Membrane</keyword>
<dbReference type="GO" id="GO:0140359">
    <property type="term" value="F:ABC-type transporter activity"/>
    <property type="evidence" value="ECO:0007669"/>
    <property type="project" value="InterPro"/>
</dbReference>
<dbReference type="AlphaFoldDB" id="A0A3B1B0E2"/>
<keyword evidence="2 5" id="KW-0812">Transmembrane</keyword>
<gene>
    <name evidence="7" type="ORF">MNBD_GAMMA19-837</name>
</gene>
<accession>A0A3B1B0E2</accession>
<dbReference type="PROSITE" id="PS51012">
    <property type="entry name" value="ABC_TM2"/>
    <property type="match status" value="1"/>
</dbReference>
<feature type="transmembrane region" description="Helical" evidence="5">
    <location>
        <begin position="227"/>
        <end position="249"/>
    </location>
</feature>
<evidence type="ECO:0000256" key="4">
    <source>
        <dbReference type="ARBA" id="ARBA00023136"/>
    </source>
</evidence>
<evidence type="ECO:0000256" key="3">
    <source>
        <dbReference type="ARBA" id="ARBA00022989"/>
    </source>
</evidence>
<feature type="transmembrane region" description="Helical" evidence="5">
    <location>
        <begin position="114"/>
        <end position="132"/>
    </location>
</feature>
<comment type="subcellular location">
    <subcellularLocation>
        <location evidence="1">Membrane</location>
        <topology evidence="1">Multi-pass membrane protein</topology>
    </subcellularLocation>
</comment>
<evidence type="ECO:0000256" key="2">
    <source>
        <dbReference type="ARBA" id="ARBA00022692"/>
    </source>
</evidence>
<evidence type="ECO:0000256" key="5">
    <source>
        <dbReference type="SAM" id="Phobius"/>
    </source>
</evidence>
<sequence>MNAASLRGVYTLFAKEVWRFMKVFVQTILTPVVTALLYLLVFGQALEGNIEVYEGVAYSAFLIPGLMMMSIIQNAFANSSSSLIQSKMMGNLVFVLLSPISSLGFFIAFTAAAVVRGVLVALAVYLVAILFVDLPLEAGWAVLVFAVLGSATLGVLGLIAGVWAEKFDQLAGFQNFFILPLSFLSGVFYSIHSLPGIWQTVSQFNPFFYLIDGFRYGFFGQSDADPMLSLSVTLVFLLGLSAVALLMLYKGYKIRE</sequence>
<evidence type="ECO:0000259" key="6">
    <source>
        <dbReference type="PROSITE" id="PS51012"/>
    </source>
</evidence>
<evidence type="ECO:0000256" key="1">
    <source>
        <dbReference type="ARBA" id="ARBA00004141"/>
    </source>
</evidence>
<dbReference type="PRINTS" id="PR00164">
    <property type="entry name" value="ABC2TRNSPORT"/>
</dbReference>
<dbReference type="InterPro" id="IPR013525">
    <property type="entry name" value="ABC2_TM"/>
</dbReference>
<proteinExistence type="predicted"/>
<reference evidence="7" key="1">
    <citation type="submission" date="2018-06" db="EMBL/GenBank/DDBJ databases">
        <authorList>
            <person name="Zhirakovskaya E."/>
        </authorList>
    </citation>
    <scope>NUCLEOTIDE SEQUENCE</scope>
</reference>
<name>A0A3B1B0E2_9ZZZZ</name>
<dbReference type="InterPro" id="IPR047817">
    <property type="entry name" value="ABC2_TM_bact-type"/>
</dbReference>
<feature type="transmembrane region" description="Helical" evidence="5">
    <location>
        <begin position="88"/>
        <end position="107"/>
    </location>
</feature>
<feature type="domain" description="ABC transmembrane type-2" evidence="6">
    <location>
        <begin position="22"/>
        <end position="251"/>
    </location>
</feature>
<dbReference type="InterPro" id="IPR052522">
    <property type="entry name" value="ABC-2_transport_permease"/>
</dbReference>
<dbReference type="PANTHER" id="PTHR43332:SF1">
    <property type="entry name" value="TRANSPORT PERMEASE PROTEIN"/>
    <property type="match status" value="1"/>
</dbReference>
<protein>
    <submittedName>
        <fullName evidence="7">Efflux ABC transporter, permease protein</fullName>
    </submittedName>
</protein>
<dbReference type="InterPro" id="IPR000412">
    <property type="entry name" value="ABC_2_transport"/>
</dbReference>
<dbReference type="PANTHER" id="PTHR43332">
    <property type="entry name" value="INNER MEMBRANE TRANSPORT PERMEASE YADH-RELATED"/>
    <property type="match status" value="1"/>
</dbReference>
<dbReference type="PIRSF" id="PIRSF006648">
    <property type="entry name" value="DrrB"/>
    <property type="match status" value="1"/>
</dbReference>
<feature type="transmembrane region" description="Helical" evidence="5">
    <location>
        <begin position="176"/>
        <end position="198"/>
    </location>
</feature>